<sequence length="322" mass="36109">ERHLVISKLSTPEETLKSLIDCGGENDRYVLIPPEGASETWFTDNALQVLNDCLEGDREKTTRKNRKKQKRKQTNKTKLTFNTESTELQKILPQKIIPNGVKTIEEDVQNKNQDLKQERCGKSSTITISKSNGETPLDKQALSGFILYEPYNLMVLSPVQTLIRSFKQMGLNGCVRYAFPPKTNALQSGNLVCEVRIKNKLIASACGYSKRRARRCAAEETLKLLRKICYTIREKCAFYNFDSPVCVDGSVRELGPEGGGVSRDVIQEAVEWAELSEQHQVVLELPEGGDVIQEAVERAELSEQHQVVLELPEGGDVIQEAV</sequence>
<dbReference type="Pfam" id="PF26535">
    <property type="entry name" value="DSRM_CARF"/>
    <property type="match status" value="1"/>
</dbReference>
<dbReference type="InterPro" id="IPR058828">
    <property type="entry name" value="DSRM_CARF/NKRF"/>
</dbReference>
<name>A0A1B6KTR8_9HEMI</name>
<accession>A0A1B6KTR8</accession>
<dbReference type="SUPFAM" id="SSF54768">
    <property type="entry name" value="dsRNA-binding domain-like"/>
    <property type="match status" value="1"/>
</dbReference>
<dbReference type="EMBL" id="GEBQ01025333">
    <property type="protein sequence ID" value="JAT14644.1"/>
    <property type="molecule type" value="Transcribed_RNA"/>
</dbReference>
<dbReference type="PROSITE" id="PS50137">
    <property type="entry name" value="DS_RBD"/>
    <property type="match status" value="1"/>
</dbReference>
<evidence type="ECO:0000259" key="2">
    <source>
        <dbReference type="PROSITE" id="PS50137"/>
    </source>
</evidence>
<dbReference type="GO" id="GO:0003723">
    <property type="term" value="F:RNA binding"/>
    <property type="evidence" value="ECO:0007669"/>
    <property type="project" value="UniProtKB-UniRule"/>
</dbReference>
<reference evidence="3" key="1">
    <citation type="submission" date="2015-11" db="EMBL/GenBank/DDBJ databases">
        <title>De novo transcriptome assembly of four potential Pierce s Disease insect vectors from Arizona vineyards.</title>
        <authorList>
            <person name="Tassone E.E."/>
        </authorList>
    </citation>
    <scope>NUCLEOTIDE SEQUENCE</scope>
</reference>
<evidence type="ECO:0000256" key="1">
    <source>
        <dbReference type="PROSITE-ProRule" id="PRU00266"/>
    </source>
</evidence>
<feature type="non-terminal residue" evidence="3">
    <location>
        <position position="322"/>
    </location>
</feature>
<keyword evidence="1" id="KW-0694">RNA-binding</keyword>
<dbReference type="GO" id="GO:0010468">
    <property type="term" value="P:regulation of gene expression"/>
    <property type="evidence" value="ECO:0007669"/>
    <property type="project" value="UniProtKB-ARBA"/>
</dbReference>
<organism evidence="3">
    <name type="scientific">Graphocephala atropunctata</name>
    <dbReference type="NCBI Taxonomy" id="36148"/>
    <lineage>
        <taxon>Eukaryota</taxon>
        <taxon>Metazoa</taxon>
        <taxon>Ecdysozoa</taxon>
        <taxon>Arthropoda</taxon>
        <taxon>Hexapoda</taxon>
        <taxon>Insecta</taxon>
        <taxon>Pterygota</taxon>
        <taxon>Neoptera</taxon>
        <taxon>Paraneoptera</taxon>
        <taxon>Hemiptera</taxon>
        <taxon>Auchenorrhyncha</taxon>
        <taxon>Membracoidea</taxon>
        <taxon>Cicadellidae</taxon>
        <taxon>Cicadellinae</taxon>
        <taxon>Cicadellini</taxon>
        <taxon>Graphocephala</taxon>
    </lineage>
</organism>
<feature type="domain" description="DRBM" evidence="2">
    <location>
        <begin position="157"/>
        <end position="227"/>
    </location>
</feature>
<gene>
    <name evidence="3" type="ORF">g.20986</name>
</gene>
<dbReference type="InterPro" id="IPR014720">
    <property type="entry name" value="dsRBD_dom"/>
</dbReference>
<dbReference type="AlphaFoldDB" id="A0A1B6KTR8"/>
<evidence type="ECO:0000313" key="3">
    <source>
        <dbReference type="EMBL" id="JAT14644.1"/>
    </source>
</evidence>
<proteinExistence type="predicted"/>
<protein>
    <recommendedName>
        <fullName evidence="2">DRBM domain-containing protein</fullName>
    </recommendedName>
</protein>
<feature type="non-terminal residue" evidence="3">
    <location>
        <position position="1"/>
    </location>
</feature>